<dbReference type="RefSeq" id="WP_183223655.1">
    <property type="nucleotide sequence ID" value="NZ_BMPW01000014.1"/>
</dbReference>
<dbReference type="EMBL" id="JACHXF010000013">
    <property type="protein sequence ID" value="MBB3097996.1"/>
    <property type="molecule type" value="Genomic_DNA"/>
</dbReference>
<evidence type="ECO:0000313" key="1">
    <source>
        <dbReference type="EMBL" id="MBB3097996.1"/>
    </source>
</evidence>
<gene>
    <name evidence="1" type="ORF">FHR83_005681</name>
</gene>
<protein>
    <submittedName>
        <fullName evidence="1">Uncharacterized protein</fullName>
    </submittedName>
</protein>
<proteinExistence type="predicted"/>
<name>A0A7W5AKJ8_9ACTN</name>
<evidence type="ECO:0000313" key="2">
    <source>
        <dbReference type="Proteomes" id="UP000590749"/>
    </source>
</evidence>
<comment type="caution">
    <text evidence="1">The sequence shown here is derived from an EMBL/GenBank/DDBJ whole genome shotgun (WGS) entry which is preliminary data.</text>
</comment>
<sequence length="92" mass="10344">MRSVATTVGAPMPQKVMLGYDLNAFTTAVGVRRTRVLCIGLPLWATLEPQEWVLERHPRQTATVRLTASDAARIDEELAVHQKRVQRELTYG</sequence>
<keyword evidence="2" id="KW-1185">Reference proteome</keyword>
<organism evidence="1 2">
    <name type="scientific">Actinoplanes campanulatus</name>
    <dbReference type="NCBI Taxonomy" id="113559"/>
    <lineage>
        <taxon>Bacteria</taxon>
        <taxon>Bacillati</taxon>
        <taxon>Actinomycetota</taxon>
        <taxon>Actinomycetes</taxon>
        <taxon>Micromonosporales</taxon>
        <taxon>Micromonosporaceae</taxon>
        <taxon>Actinoplanes</taxon>
    </lineage>
</organism>
<accession>A0A7W5AKJ8</accession>
<dbReference type="AlphaFoldDB" id="A0A7W5AKJ8"/>
<reference evidence="1 2" key="1">
    <citation type="submission" date="2020-08" db="EMBL/GenBank/DDBJ databases">
        <title>Genomic Encyclopedia of Type Strains, Phase III (KMG-III): the genomes of soil and plant-associated and newly described type strains.</title>
        <authorList>
            <person name="Whitman W."/>
        </authorList>
    </citation>
    <scope>NUCLEOTIDE SEQUENCE [LARGE SCALE GENOMIC DNA]</scope>
    <source>
        <strain evidence="1 2">CECT 3287</strain>
    </source>
</reference>
<dbReference type="Proteomes" id="UP000590749">
    <property type="component" value="Unassembled WGS sequence"/>
</dbReference>